<dbReference type="EMBL" id="JAMZMK010006882">
    <property type="protein sequence ID" value="KAI7746879.1"/>
    <property type="molecule type" value="Genomic_DNA"/>
</dbReference>
<reference evidence="2" key="1">
    <citation type="submission" date="2022-06" db="EMBL/GenBank/DDBJ databases">
        <title>Uncovering the hologenomic basis of an extraordinary plant invasion.</title>
        <authorList>
            <person name="Bieker V.C."/>
            <person name="Martin M.D."/>
            <person name="Gilbert T."/>
            <person name="Hodgins K."/>
            <person name="Battlay P."/>
            <person name="Petersen B."/>
            <person name="Wilson J."/>
        </authorList>
    </citation>
    <scope>NUCLEOTIDE SEQUENCE</scope>
    <source>
        <strain evidence="2">AA19_3_7</strain>
        <tissue evidence="2">Leaf</tissue>
    </source>
</reference>
<organism evidence="2 3">
    <name type="scientific">Ambrosia artemisiifolia</name>
    <name type="common">Common ragweed</name>
    <dbReference type="NCBI Taxonomy" id="4212"/>
    <lineage>
        <taxon>Eukaryota</taxon>
        <taxon>Viridiplantae</taxon>
        <taxon>Streptophyta</taxon>
        <taxon>Embryophyta</taxon>
        <taxon>Tracheophyta</taxon>
        <taxon>Spermatophyta</taxon>
        <taxon>Magnoliopsida</taxon>
        <taxon>eudicotyledons</taxon>
        <taxon>Gunneridae</taxon>
        <taxon>Pentapetalae</taxon>
        <taxon>asterids</taxon>
        <taxon>campanulids</taxon>
        <taxon>Asterales</taxon>
        <taxon>Asteraceae</taxon>
        <taxon>Asteroideae</taxon>
        <taxon>Heliantheae alliance</taxon>
        <taxon>Heliantheae</taxon>
        <taxon>Ambrosia</taxon>
    </lineage>
</organism>
<evidence type="ECO:0000313" key="2">
    <source>
        <dbReference type="EMBL" id="KAI7746879.1"/>
    </source>
</evidence>
<feature type="coiled-coil region" evidence="1">
    <location>
        <begin position="81"/>
        <end position="108"/>
    </location>
</feature>
<comment type="caution">
    <text evidence="2">The sequence shown here is derived from an EMBL/GenBank/DDBJ whole genome shotgun (WGS) entry which is preliminary data.</text>
</comment>
<evidence type="ECO:0000313" key="3">
    <source>
        <dbReference type="Proteomes" id="UP001206925"/>
    </source>
</evidence>
<keyword evidence="3" id="KW-1185">Reference proteome</keyword>
<sequence length="113" mass="12893">MSSSSSCRMRSSSNLKIVKVGTDGKLYCEHNLLAVMRQGGTCASRPGHYFYESPFALRRADCKLFMWKEDVDNLMLSGPEKRALQIQNERLEVEKDLLQREVASLKTKVDAYE</sequence>
<evidence type="ECO:0000256" key="1">
    <source>
        <dbReference type="SAM" id="Coils"/>
    </source>
</evidence>
<protein>
    <submittedName>
        <fullName evidence="2">Uncharacterized protein</fullName>
    </submittedName>
</protein>
<feature type="non-terminal residue" evidence="2">
    <location>
        <position position="1"/>
    </location>
</feature>
<proteinExistence type="predicted"/>
<gene>
    <name evidence="2" type="ORF">M8C21_018040</name>
</gene>
<accession>A0AAD5CS79</accession>
<dbReference type="Proteomes" id="UP001206925">
    <property type="component" value="Unassembled WGS sequence"/>
</dbReference>
<dbReference type="AlphaFoldDB" id="A0AAD5CS79"/>
<keyword evidence="1" id="KW-0175">Coiled coil</keyword>
<name>A0AAD5CS79_AMBAR</name>